<dbReference type="PANTHER" id="PTHR46208">
    <property type="entry name" value="MITOCHONDRIAL IMPORT RECEPTOR SUBUNIT TOM70"/>
    <property type="match status" value="1"/>
</dbReference>
<feature type="repeat" description="TPR" evidence="10">
    <location>
        <begin position="984"/>
        <end position="1017"/>
    </location>
</feature>
<gene>
    <name evidence="13" type="ORF">PHYSODRAFT_552164</name>
</gene>
<dbReference type="PROSITE" id="PS50005">
    <property type="entry name" value="TPR"/>
    <property type="match status" value="3"/>
</dbReference>
<evidence type="ECO:0000256" key="5">
    <source>
        <dbReference type="ARBA" id="ARBA00022803"/>
    </source>
</evidence>
<dbReference type="AlphaFoldDB" id="G4YHB4"/>
<protein>
    <recommendedName>
        <fullName evidence="12">Rhodanese domain-containing protein</fullName>
    </recommendedName>
</protein>
<dbReference type="GO" id="GO:0005741">
    <property type="term" value="C:mitochondrial outer membrane"/>
    <property type="evidence" value="ECO:0007669"/>
    <property type="project" value="UniProtKB-SubCell"/>
</dbReference>
<keyword evidence="3" id="KW-0677">Repeat</keyword>
<keyword evidence="4" id="KW-1000">Mitochondrion outer membrane</keyword>
<evidence type="ECO:0000256" key="6">
    <source>
        <dbReference type="ARBA" id="ARBA00022989"/>
    </source>
</evidence>
<sequence>MGMALEQLFVRVSDAPEASPDRETCVQQVARVCGLAAASHEDDAKLCTLSGFADTKQQLAVACMLHWQLLQAKESGATVSVSDSAMGTCFSLAELLNCDKTALEAGAVHVLDAVVFVDKVLQQSQQDGEEVQKTQILDCREQKEFLGLVSGQEVSGHLEGARNVPFSGEGAFLLPVEELREVFEVNGVDLDLPIAVVARVPAEAAAVATALLLAGHRSWVAFCTDALTDALVASFPSSTTTDIFHQGRLLYKDDKGAFDLSPQSNDASTVGKEGEHEVEELKKAYNEELSGKASKKRGDANEEEQEEKAEDIVWVKDGHCFFDMPSPVSKSEFLDASRTIFRVVSFVLAPFGFPASLRKKRSLQEVKTQCGSLFQDVIEVCSDLIYQQKELNEGAMAMSVHKWVEEKHDHECTAQVKAINELWEVLYTPPAVVEVPDLTEEHVFELATKLEEKVRDLVSQRTPWAFDAVAEEEEEGESSDEEIEFDLKEEVIDLEEEEFSDEEEDEEDLHEEPVDKLAESWKHMYPSVIYSLGFIPQDVEANHKKLSTLQIKSFIQAVAEASWDVIKDETKELSQVEFQALCETLGGEKREQLTDRAVEAEKSLYVLKHFLTRSLKTDDSLADKLAGVREAVLDGDIRRRSGRTQVALAAYSKAFEYLPLYHKDLENAVVGRARCFIEMNELGRAKTEVQLALKLNPYSVGAYECLGTVEEKTENPEAAMQHYVTSFILDGSRSPEHAESIDRASRLVGRRVAKALFADMEKVHELPSSWLVDSYFESFEHDADYAARVPFDIAKKEDVEQSDLDALTLLHRAIHFKRKKNYGEAQRDVWTLMGRDMEAEGLTVEDRALALNLHASLLYVAGDVHTAVEVINKSLELQPTLINSLVKKGGFLAEIGERDEATSCFSEAMELDSNEADVHLHLGQMELLDGNYYKAAQCLRRCISRSDALPVTHITYGMALYKSGSTYQAKDVFEEASKKFPESAEVHLFHGEVLADQGNYAEAMRHFLSAWELSPQCPLPFLNAGRVYVGTNDPMRAIAHFKQALEVDPRCSSAHLDIAQVLFAQGRTSEAFEHFEVAASCCRFLPEVEEVCACQEMAKMQLKVTEILGVELRHIMRSK</sequence>
<dbReference type="PROSITE" id="PS50206">
    <property type="entry name" value="RHODANESE_3"/>
    <property type="match status" value="1"/>
</dbReference>
<evidence type="ECO:0000256" key="10">
    <source>
        <dbReference type="PROSITE-ProRule" id="PRU00339"/>
    </source>
</evidence>
<evidence type="ECO:0000256" key="11">
    <source>
        <dbReference type="SAM" id="MobiDB-lite"/>
    </source>
</evidence>
<evidence type="ECO:0000313" key="13">
    <source>
        <dbReference type="EMBL" id="EGZ28433.1"/>
    </source>
</evidence>
<dbReference type="KEGG" id="psoj:PHYSODRAFT_552164"/>
<keyword evidence="7" id="KW-0496">Mitochondrion</keyword>
<keyword evidence="14" id="KW-1185">Reference proteome</keyword>
<dbReference type="RefSeq" id="XP_009515708.1">
    <property type="nucleotide sequence ID" value="XM_009517413.1"/>
</dbReference>
<dbReference type="GeneID" id="20662792"/>
<keyword evidence="6" id="KW-1133">Transmembrane helix</keyword>
<dbReference type="SUPFAM" id="SSF52821">
    <property type="entry name" value="Rhodanese/Cell cycle control phosphatase"/>
    <property type="match status" value="1"/>
</dbReference>
<evidence type="ECO:0000256" key="8">
    <source>
        <dbReference type="ARBA" id="ARBA00023136"/>
    </source>
</evidence>
<dbReference type="Proteomes" id="UP000002640">
    <property type="component" value="Unassembled WGS sequence"/>
</dbReference>
<feature type="repeat" description="TPR" evidence="10">
    <location>
        <begin position="882"/>
        <end position="915"/>
    </location>
</feature>
<comment type="similarity">
    <text evidence="9">Belongs to the Tom70 family.</text>
</comment>
<organism evidence="13 14">
    <name type="scientific">Phytophthora sojae (strain P6497)</name>
    <name type="common">Soybean stem and root rot agent</name>
    <name type="synonym">Phytophthora megasperma f. sp. glycines</name>
    <dbReference type="NCBI Taxonomy" id="1094619"/>
    <lineage>
        <taxon>Eukaryota</taxon>
        <taxon>Sar</taxon>
        <taxon>Stramenopiles</taxon>
        <taxon>Oomycota</taxon>
        <taxon>Peronosporomycetes</taxon>
        <taxon>Peronosporales</taxon>
        <taxon>Peronosporaceae</taxon>
        <taxon>Phytophthora</taxon>
    </lineage>
</organism>
<dbReference type="InterPro" id="IPR011990">
    <property type="entry name" value="TPR-like_helical_dom_sf"/>
</dbReference>
<dbReference type="SMART" id="SM00450">
    <property type="entry name" value="RHOD"/>
    <property type="match status" value="1"/>
</dbReference>
<dbReference type="Pfam" id="PF00581">
    <property type="entry name" value="Rhodanese"/>
    <property type="match status" value="1"/>
</dbReference>
<dbReference type="OMA" id="AMSVHKW"/>
<evidence type="ECO:0000256" key="2">
    <source>
        <dbReference type="ARBA" id="ARBA00022692"/>
    </source>
</evidence>
<evidence type="ECO:0000259" key="12">
    <source>
        <dbReference type="PROSITE" id="PS50206"/>
    </source>
</evidence>
<dbReference type="PANTHER" id="PTHR46208:SF1">
    <property type="entry name" value="MITOCHONDRIAL IMPORT RECEPTOR SUBUNIT TOM70"/>
    <property type="match status" value="1"/>
</dbReference>
<evidence type="ECO:0000256" key="4">
    <source>
        <dbReference type="ARBA" id="ARBA00022787"/>
    </source>
</evidence>
<dbReference type="InParanoid" id="G4YHB4"/>
<dbReference type="STRING" id="1094619.G4YHB4"/>
<dbReference type="SUPFAM" id="SSF48452">
    <property type="entry name" value="TPR-like"/>
    <property type="match status" value="2"/>
</dbReference>
<evidence type="ECO:0000256" key="1">
    <source>
        <dbReference type="ARBA" id="ARBA00004572"/>
    </source>
</evidence>
<evidence type="ECO:0000256" key="9">
    <source>
        <dbReference type="ARBA" id="ARBA00038030"/>
    </source>
</evidence>
<dbReference type="Gene3D" id="1.25.40.10">
    <property type="entry name" value="Tetratricopeptide repeat domain"/>
    <property type="match status" value="2"/>
</dbReference>
<name>G4YHB4_PHYSP</name>
<feature type="region of interest" description="Disordered" evidence="11">
    <location>
        <begin position="289"/>
        <end position="309"/>
    </location>
</feature>
<dbReference type="EMBL" id="JH159151">
    <property type="protein sequence ID" value="EGZ28433.1"/>
    <property type="molecule type" value="Genomic_DNA"/>
</dbReference>
<proteinExistence type="inferred from homology"/>
<dbReference type="Gene3D" id="3.40.250.10">
    <property type="entry name" value="Rhodanese-like domain"/>
    <property type="match status" value="1"/>
</dbReference>
<dbReference type="InterPro" id="IPR036873">
    <property type="entry name" value="Rhodanese-like_dom_sf"/>
</dbReference>
<evidence type="ECO:0000256" key="7">
    <source>
        <dbReference type="ARBA" id="ARBA00023128"/>
    </source>
</evidence>
<keyword evidence="2" id="KW-0812">Transmembrane</keyword>
<dbReference type="SMR" id="G4YHB4"/>
<keyword evidence="8" id="KW-0472">Membrane</keyword>
<accession>G4YHB4</accession>
<feature type="domain" description="Rhodanese" evidence="12">
    <location>
        <begin position="130"/>
        <end position="224"/>
    </location>
</feature>
<comment type="subcellular location">
    <subcellularLocation>
        <location evidence="1">Mitochondrion outer membrane</location>
        <topology evidence="1">Single-pass membrane protein</topology>
    </subcellularLocation>
</comment>
<dbReference type="Pfam" id="PF13432">
    <property type="entry name" value="TPR_16"/>
    <property type="match status" value="2"/>
</dbReference>
<reference evidence="13 14" key="1">
    <citation type="journal article" date="2006" name="Science">
        <title>Phytophthora genome sequences uncover evolutionary origins and mechanisms of pathogenesis.</title>
        <authorList>
            <person name="Tyler B.M."/>
            <person name="Tripathy S."/>
            <person name="Zhang X."/>
            <person name="Dehal P."/>
            <person name="Jiang R.H."/>
            <person name="Aerts A."/>
            <person name="Arredondo F.D."/>
            <person name="Baxter L."/>
            <person name="Bensasson D."/>
            <person name="Beynon J.L."/>
            <person name="Chapman J."/>
            <person name="Damasceno C.M."/>
            <person name="Dorrance A.E."/>
            <person name="Dou D."/>
            <person name="Dickerman A.W."/>
            <person name="Dubchak I.L."/>
            <person name="Garbelotto M."/>
            <person name="Gijzen M."/>
            <person name="Gordon S.G."/>
            <person name="Govers F."/>
            <person name="Grunwald N.J."/>
            <person name="Huang W."/>
            <person name="Ivors K.L."/>
            <person name="Jones R.W."/>
            <person name="Kamoun S."/>
            <person name="Krampis K."/>
            <person name="Lamour K.H."/>
            <person name="Lee M.K."/>
            <person name="McDonald W.H."/>
            <person name="Medina M."/>
            <person name="Meijer H.J."/>
            <person name="Nordberg E.K."/>
            <person name="Maclean D.J."/>
            <person name="Ospina-Giraldo M.D."/>
            <person name="Morris P.F."/>
            <person name="Phuntumart V."/>
            <person name="Putnam N.H."/>
            <person name="Rash S."/>
            <person name="Rose J.K."/>
            <person name="Sakihama Y."/>
            <person name="Salamov A.A."/>
            <person name="Savidor A."/>
            <person name="Scheuring C.F."/>
            <person name="Smith B.M."/>
            <person name="Sobral B.W."/>
            <person name="Terry A."/>
            <person name="Torto-Alalibo T.A."/>
            <person name="Win J."/>
            <person name="Xu Z."/>
            <person name="Zhang H."/>
            <person name="Grigoriev I.V."/>
            <person name="Rokhsar D.S."/>
            <person name="Boore J.L."/>
        </authorList>
    </citation>
    <scope>NUCLEOTIDE SEQUENCE [LARGE SCALE GENOMIC DNA]</scope>
    <source>
        <strain evidence="13 14">P6497</strain>
    </source>
</reference>
<dbReference type="InterPro" id="IPR019734">
    <property type="entry name" value="TPR_rpt"/>
</dbReference>
<evidence type="ECO:0000256" key="3">
    <source>
        <dbReference type="ARBA" id="ARBA00022737"/>
    </source>
</evidence>
<evidence type="ECO:0000313" key="14">
    <source>
        <dbReference type="Proteomes" id="UP000002640"/>
    </source>
</evidence>
<feature type="repeat" description="TPR" evidence="10">
    <location>
        <begin position="1018"/>
        <end position="1051"/>
    </location>
</feature>
<feature type="compositionally biased region" description="Basic and acidic residues" evidence="11">
    <location>
        <begin position="289"/>
        <end position="300"/>
    </location>
</feature>
<keyword evidence="5 10" id="KW-0802">TPR repeat</keyword>
<dbReference type="InterPro" id="IPR001763">
    <property type="entry name" value="Rhodanese-like_dom"/>
</dbReference>
<dbReference type="SMART" id="SM00028">
    <property type="entry name" value="TPR"/>
    <property type="match status" value="9"/>
</dbReference>